<feature type="region of interest" description="Disordered" evidence="1">
    <location>
        <begin position="1"/>
        <end position="24"/>
    </location>
</feature>
<comment type="caution">
    <text evidence="2">The sequence shown here is derived from an EMBL/GenBank/DDBJ whole genome shotgun (WGS) entry which is preliminary data.</text>
</comment>
<proteinExistence type="predicted"/>
<organism evidence="2 3">
    <name type="scientific">Trifolium medium</name>
    <dbReference type="NCBI Taxonomy" id="97028"/>
    <lineage>
        <taxon>Eukaryota</taxon>
        <taxon>Viridiplantae</taxon>
        <taxon>Streptophyta</taxon>
        <taxon>Embryophyta</taxon>
        <taxon>Tracheophyta</taxon>
        <taxon>Spermatophyta</taxon>
        <taxon>Magnoliopsida</taxon>
        <taxon>eudicotyledons</taxon>
        <taxon>Gunneridae</taxon>
        <taxon>Pentapetalae</taxon>
        <taxon>rosids</taxon>
        <taxon>fabids</taxon>
        <taxon>Fabales</taxon>
        <taxon>Fabaceae</taxon>
        <taxon>Papilionoideae</taxon>
        <taxon>50 kb inversion clade</taxon>
        <taxon>NPAAA clade</taxon>
        <taxon>Hologalegina</taxon>
        <taxon>IRL clade</taxon>
        <taxon>Trifolieae</taxon>
        <taxon>Trifolium</taxon>
    </lineage>
</organism>
<sequence length="80" mass="9468">MAPKKPTSSASKKQKMVASSSQPSQDFEANRFLAHEHFESYKVLAKRKIWNERIFDIHPEGEHRRFADIIDNRKWDKLIN</sequence>
<feature type="non-terminal residue" evidence="2">
    <location>
        <position position="80"/>
    </location>
</feature>
<reference evidence="2 3" key="1">
    <citation type="journal article" date="2018" name="Front. Plant Sci.">
        <title>Red Clover (Trifolium pratense) and Zigzag Clover (T. medium) - A Picture of Genomic Similarities and Differences.</title>
        <authorList>
            <person name="Dluhosova J."/>
            <person name="Istvanek J."/>
            <person name="Nedelnik J."/>
            <person name="Repkova J."/>
        </authorList>
    </citation>
    <scope>NUCLEOTIDE SEQUENCE [LARGE SCALE GENOMIC DNA]</scope>
    <source>
        <strain evidence="3">cv. 10/8</strain>
        <tissue evidence="2">Leaf</tissue>
    </source>
</reference>
<name>A0A392TFL6_9FABA</name>
<dbReference type="Proteomes" id="UP000265520">
    <property type="component" value="Unassembled WGS sequence"/>
</dbReference>
<evidence type="ECO:0000256" key="1">
    <source>
        <dbReference type="SAM" id="MobiDB-lite"/>
    </source>
</evidence>
<keyword evidence="3" id="KW-1185">Reference proteome</keyword>
<feature type="compositionally biased region" description="Low complexity" evidence="1">
    <location>
        <begin position="1"/>
        <end position="11"/>
    </location>
</feature>
<dbReference type="AlphaFoldDB" id="A0A392TFL6"/>
<evidence type="ECO:0000313" key="2">
    <source>
        <dbReference type="EMBL" id="MCI58715.1"/>
    </source>
</evidence>
<evidence type="ECO:0000313" key="3">
    <source>
        <dbReference type="Proteomes" id="UP000265520"/>
    </source>
</evidence>
<dbReference type="EMBL" id="LXQA010550442">
    <property type="protein sequence ID" value="MCI58715.1"/>
    <property type="molecule type" value="Genomic_DNA"/>
</dbReference>
<accession>A0A392TFL6</accession>
<protein>
    <submittedName>
        <fullName evidence="2">Uncharacterized protein</fullName>
    </submittedName>
</protein>